<dbReference type="STRING" id="1229909.NSED_04120"/>
<dbReference type="GeneID" id="13697842"/>
<evidence type="ECO:0000313" key="3">
    <source>
        <dbReference type="Proteomes" id="UP000006100"/>
    </source>
</evidence>
<dbReference type="HOGENOM" id="CLU_1381346_0_0_2"/>
<keyword evidence="1" id="KW-0812">Transmembrane</keyword>
<dbReference type="Proteomes" id="UP000006100">
    <property type="component" value="Chromosome"/>
</dbReference>
<evidence type="ECO:0000313" key="2">
    <source>
        <dbReference type="EMBL" id="AFS82630.1"/>
    </source>
</evidence>
<dbReference type="RefSeq" id="WP_014965002.1">
    <property type="nucleotide sequence ID" value="NC_018656.1"/>
</dbReference>
<dbReference type="PATRIC" id="fig|1229909.8.peg.890"/>
<dbReference type="AlphaFoldDB" id="K0BC80"/>
<dbReference type="EMBL" id="CP003843">
    <property type="protein sequence ID" value="AFS82630.1"/>
    <property type="molecule type" value="Genomic_DNA"/>
</dbReference>
<keyword evidence="1" id="KW-1133">Transmembrane helix</keyword>
<keyword evidence="1" id="KW-0472">Membrane</keyword>
<evidence type="ECO:0000256" key="1">
    <source>
        <dbReference type="SAM" id="Phobius"/>
    </source>
</evidence>
<dbReference type="KEGG" id="nir:NSED_04120"/>
<protein>
    <recommendedName>
        <fullName evidence="4">DUF4760 domain-containing protein</fullName>
    </recommendedName>
</protein>
<evidence type="ECO:0008006" key="4">
    <source>
        <dbReference type="Google" id="ProtNLM"/>
    </source>
</evidence>
<feature type="transmembrane region" description="Helical" evidence="1">
    <location>
        <begin position="37"/>
        <end position="55"/>
    </location>
</feature>
<proteinExistence type="predicted"/>
<sequence length="197" mass="22931">MKFVLLLFLIGMIVPAFAQNSTENQITMMNNSSDNSIALFGILITAIVGLCGFIANRINHRYQKKQLQTTTLFKIYELLSNEKGRTFRRLIYDEWKRSKGKPEFDREVIYEGRSIPLITIVEELLSNYDKVCAMVTLELVSKKMIFELYSVMLVKSYIVMKEYISKKQITNRKAALHYSTLAKEFDSKVPENEKKIY</sequence>
<accession>K0BC80</accession>
<reference evidence="2 3" key="1">
    <citation type="journal article" date="2012" name="J. Bacteriol.">
        <title>Draft Genome Sequence of an Ammonia-Oxidizing Archaeon, "Candidatus Nitrosopumilus sediminis" AR2, from Svalbard in the Arctic Circle.</title>
        <authorList>
            <person name="Park S.J."/>
            <person name="Kim J.G."/>
            <person name="Jung M.Y."/>
            <person name="Kim S.J."/>
            <person name="Cha I.T."/>
            <person name="Ghai R."/>
            <person name="Martin-Cuadrado A.B."/>
            <person name="Rodriguez-Valera F."/>
            <person name="Rhee S.K."/>
        </authorList>
    </citation>
    <scope>NUCLEOTIDE SEQUENCE [LARGE SCALE GENOMIC DNA]</scope>
    <source>
        <strain evidence="2 3">AR2</strain>
    </source>
</reference>
<name>K0BC80_9ARCH</name>
<keyword evidence="3" id="KW-1185">Reference proteome</keyword>
<gene>
    <name evidence="2" type="ORF">NSED_04120</name>
</gene>
<organism evidence="2 3">
    <name type="scientific">Candidatus Nitrosopumilus sediminis</name>
    <dbReference type="NCBI Taxonomy" id="1229909"/>
    <lineage>
        <taxon>Archaea</taxon>
        <taxon>Nitrososphaerota</taxon>
        <taxon>Nitrososphaeria</taxon>
        <taxon>Nitrosopumilales</taxon>
        <taxon>Nitrosopumilaceae</taxon>
        <taxon>Nitrosopumilus</taxon>
    </lineage>
</organism>